<dbReference type="AlphaFoldDB" id="A0AAX4H7Q1"/>
<keyword evidence="4" id="KW-0175">Coiled coil</keyword>
<dbReference type="PANTHER" id="PTHR46035:SF1">
    <property type="entry name" value="TETRATRICOPEPTIDE REPEAT PROTEIN 4"/>
    <property type="match status" value="1"/>
</dbReference>
<feature type="domain" description="Cns1/TTC4 wheel" evidence="6">
    <location>
        <begin position="256"/>
        <end position="373"/>
    </location>
</feature>
<gene>
    <name evidence="7" type="ORF">PUMCH_001905</name>
</gene>
<dbReference type="CDD" id="cd21381">
    <property type="entry name" value="CTWD_TTC4"/>
    <property type="match status" value="1"/>
</dbReference>
<keyword evidence="1" id="KW-0677">Repeat</keyword>
<evidence type="ECO:0000256" key="1">
    <source>
        <dbReference type="ARBA" id="ARBA00022737"/>
    </source>
</evidence>
<evidence type="ECO:0000259" key="6">
    <source>
        <dbReference type="Pfam" id="PF18972"/>
    </source>
</evidence>
<dbReference type="KEGG" id="asau:88172970"/>
<reference evidence="7 8" key="1">
    <citation type="submission" date="2023-10" db="EMBL/GenBank/DDBJ databases">
        <title>Draft Genome Sequence of Candida saopaulonensis from a very Premature Infant with Sepsis.</title>
        <authorList>
            <person name="Ning Y."/>
            <person name="Dai R."/>
            <person name="Xiao M."/>
            <person name="Xu Y."/>
            <person name="Yan Q."/>
            <person name="Zhang L."/>
        </authorList>
    </citation>
    <scope>NUCLEOTIDE SEQUENCE [LARGE SCALE GENOMIC DNA]</scope>
    <source>
        <strain evidence="7 8">19XY460</strain>
    </source>
</reference>
<dbReference type="Pfam" id="PF18972">
    <property type="entry name" value="Wheel"/>
    <property type="match status" value="1"/>
</dbReference>
<dbReference type="Proteomes" id="UP001338582">
    <property type="component" value="Chromosome 2"/>
</dbReference>
<dbReference type="GO" id="GO:0005829">
    <property type="term" value="C:cytosol"/>
    <property type="evidence" value="ECO:0007669"/>
    <property type="project" value="TreeGrafter"/>
</dbReference>
<dbReference type="SMART" id="SM00028">
    <property type="entry name" value="TPR"/>
    <property type="match status" value="3"/>
</dbReference>
<keyword evidence="2" id="KW-0802">TPR repeat</keyword>
<feature type="coiled-coil region" evidence="4">
    <location>
        <begin position="191"/>
        <end position="225"/>
    </location>
</feature>
<comment type="similarity">
    <text evidence="3">Belongs to the TTC4 family.</text>
</comment>
<dbReference type="GO" id="GO:0030544">
    <property type="term" value="F:Hsp70 protein binding"/>
    <property type="evidence" value="ECO:0007669"/>
    <property type="project" value="TreeGrafter"/>
</dbReference>
<evidence type="ECO:0000313" key="8">
    <source>
        <dbReference type="Proteomes" id="UP001338582"/>
    </source>
</evidence>
<dbReference type="RefSeq" id="XP_062877009.1">
    <property type="nucleotide sequence ID" value="XM_063020939.1"/>
</dbReference>
<evidence type="ECO:0000256" key="3">
    <source>
        <dbReference type="ARBA" id="ARBA00023602"/>
    </source>
</evidence>
<dbReference type="PANTHER" id="PTHR46035">
    <property type="entry name" value="TETRATRICOPEPTIDE REPEAT PROTEIN 4"/>
    <property type="match status" value="1"/>
</dbReference>
<keyword evidence="8" id="KW-1185">Reference proteome</keyword>
<organism evidence="7 8">
    <name type="scientific">Australozyma saopauloensis</name>
    <dbReference type="NCBI Taxonomy" id="291208"/>
    <lineage>
        <taxon>Eukaryota</taxon>
        <taxon>Fungi</taxon>
        <taxon>Dikarya</taxon>
        <taxon>Ascomycota</taxon>
        <taxon>Saccharomycotina</taxon>
        <taxon>Pichiomycetes</taxon>
        <taxon>Metschnikowiaceae</taxon>
        <taxon>Australozyma</taxon>
    </lineage>
</organism>
<evidence type="ECO:0000256" key="5">
    <source>
        <dbReference type="SAM" id="MobiDB-lite"/>
    </source>
</evidence>
<dbReference type="InterPro" id="IPR011990">
    <property type="entry name" value="TPR-like_helical_dom_sf"/>
</dbReference>
<dbReference type="SUPFAM" id="SSF48452">
    <property type="entry name" value="TPR-like"/>
    <property type="match status" value="1"/>
</dbReference>
<sequence>MNQPGDTVSAWESKRYIPKPGEPELPPQLAVYAQKSTDEIIDEFNRMPFFMNKLDETDGEGGENVQLEALKSLAYEGPPEEIATNFKNQGNECFKAGQWQDALQYYTQGLDVDAGLDALTVALYLNRAACNLKLKNYRRCIEDCKRAMQIDELNVKACFRAGQAFLAVDRLEEARKILEYGLSKDAENKPIRDTLAEVEKKELLIEEQSKKKKRLADEKKLIEQNLSLAIKLRGIEVIHSLRPTEFLDGAVLKLEDPMDVESQLVFPAMILYPTIDEFDYVAEVGELTEPADLLRMLLDRPKEWFADPKRKNFNLKSLQCYLETSSGGLVKIGKKAAINSALMAEKVKAPLFDNGLRLYVVPKEEFEDWVQKWNKEEALSKRA</sequence>
<dbReference type="GeneID" id="88172970"/>
<name>A0AAX4H7Q1_9ASCO</name>
<feature type="region of interest" description="Disordered" evidence="5">
    <location>
        <begin position="1"/>
        <end position="22"/>
    </location>
</feature>
<dbReference type="Gene3D" id="1.25.40.10">
    <property type="entry name" value="Tetratricopeptide repeat domain"/>
    <property type="match status" value="1"/>
</dbReference>
<dbReference type="InterPro" id="IPR044059">
    <property type="entry name" value="Csn1/TTC4_wheel"/>
</dbReference>
<protein>
    <recommendedName>
        <fullName evidence="6">Cns1/TTC4 wheel domain-containing protein</fullName>
    </recommendedName>
</protein>
<dbReference type="GO" id="GO:0005634">
    <property type="term" value="C:nucleus"/>
    <property type="evidence" value="ECO:0007669"/>
    <property type="project" value="TreeGrafter"/>
</dbReference>
<evidence type="ECO:0000256" key="2">
    <source>
        <dbReference type="ARBA" id="ARBA00022803"/>
    </source>
</evidence>
<evidence type="ECO:0000313" key="7">
    <source>
        <dbReference type="EMBL" id="WPK24626.1"/>
    </source>
</evidence>
<dbReference type="GO" id="GO:0006457">
    <property type="term" value="P:protein folding"/>
    <property type="evidence" value="ECO:0007669"/>
    <property type="project" value="TreeGrafter"/>
</dbReference>
<dbReference type="GO" id="GO:0051879">
    <property type="term" value="F:Hsp90 protein binding"/>
    <property type="evidence" value="ECO:0007669"/>
    <property type="project" value="InterPro"/>
</dbReference>
<evidence type="ECO:0000256" key="4">
    <source>
        <dbReference type="SAM" id="Coils"/>
    </source>
</evidence>
<dbReference type="InterPro" id="IPR019734">
    <property type="entry name" value="TPR_rpt"/>
</dbReference>
<accession>A0AAX4H7Q1</accession>
<dbReference type="EMBL" id="CP138895">
    <property type="protein sequence ID" value="WPK24626.1"/>
    <property type="molecule type" value="Genomic_DNA"/>
</dbReference>
<proteinExistence type="inferred from homology"/>